<organism evidence="2 3">
    <name type="scientific">Rubritalea tangerina</name>
    <dbReference type="NCBI Taxonomy" id="430798"/>
    <lineage>
        <taxon>Bacteria</taxon>
        <taxon>Pseudomonadati</taxon>
        <taxon>Verrucomicrobiota</taxon>
        <taxon>Verrucomicrobiia</taxon>
        <taxon>Verrucomicrobiales</taxon>
        <taxon>Rubritaleaceae</taxon>
        <taxon>Rubritalea</taxon>
    </lineage>
</organism>
<accession>A0ABW4ZB83</accession>
<proteinExistence type="predicted"/>
<evidence type="ECO:0000313" key="3">
    <source>
        <dbReference type="Proteomes" id="UP001597389"/>
    </source>
</evidence>
<dbReference type="InterPro" id="IPR000182">
    <property type="entry name" value="GNAT_dom"/>
</dbReference>
<sequence>MSDSIFLDGNSVFLRKLSLDDVTVRYERWLNDRAVTEYLEVGSFPNTISDIQSFVADTNKNSNMLFLGIFLKENDEHVGNIKLGPIDWVHRRAELGIMVGEESARGVGVGKESIDLVLRHAFSRLNLHRVSLGVIADHIGAIRCYEKVGFVREGLYRESFFKDGEMLDTVRMAILASDYPI</sequence>
<comment type="caution">
    <text evidence="2">The sequence shown here is derived from an EMBL/GenBank/DDBJ whole genome shotgun (WGS) entry which is preliminary data.</text>
</comment>
<name>A0ABW4ZB83_9BACT</name>
<dbReference type="GO" id="GO:0016746">
    <property type="term" value="F:acyltransferase activity"/>
    <property type="evidence" value="ECO:0007669"/>
    <property type="project" value="UniProtKB-KW"/>
</dbReference>
<evidence type="ECO:0000313" key="2">
    <source>
        <dbReference type="EMBL" id="MFD2158980.1"/>
    </source>
</evidence>
<gene>
    <name evidence="2" type="ORF">ACFSW8_08730</name>
</gene>
<keyword evidence="2" id="KW-0808">Transferase</keyword>
<dbReference type="Gene3D" id="3.40.630.30">
    <property type="match status" value="1"/>
</dbReference>
<dbReference type="PANTHER" id="PTHR43415:SF3">
    <property type="entry name" value="GNAT-FAMILY ACETYLTRANSFERASE"/>
    <property type="match status" value="1"/>
</dbReference>
<dbReference type="PANTHER" id="PTHR43415">
    <property type="entry name" value="SPERMIDINE N(1)-ACETYLTRANSFERASE"/>
    <property type="match status" value="1"/>
</dbReference>
<dbReference type="InterPro" id="IPR016181">
    <property type="entry name" value="Acyl_CoA_acyltransferase"/>
</dbReference>
<evidence type="ECO:0000259" key="1">
    <source>
        <dbReference type="PROSITE" id="PS51186"/>
    </source>
</evidence>
<dbReference type="PROSITE" id="PS51186">
    <property type="entry name" value="GNAT"/>
    <property type="match status" value="1"/>
</dbReference>
<feature type="domain" description="N-acetyltransferase" evidence="1">
    <location>
        <begin position="22"/>
        <end position="177"/>
    </location>
</feature>
<dbReference type="RefSeq" id="WP_377087298.1">
    <property type="nucleotide sequence ID" value="NZ_JBHSJL010000014.1"/>
</dbReference>
<dbReference type="Proteomes" id="UP001597389">
    <property type="component" value="Unassembled WGS sequence"/>
</dbReference>
<keyword evidence="2" id="KW-0012">Acyltransferase</keyword>
<keyword evidence="3" id="KW-1185">Reference proteome</keyword>
<reference evidence="3" key="1">
    <citation type="journal article" date="2019" name="Int. J. Syst. Evol. Microbiol.">
        <title>The Global Catalogue of Microorganisms (GCM) 10K type strain sequencing project: providing services to taxonomists for standard genome sequencing and annotation.</title>
        <authorList>
            <consortium name="The Broad Institute Genomics Platform"/>
            <consortium name="The Broad Institute Genome Sequencing Center for Infectious Disease"/>
            <person name="Wu L."/>
            <person name="Ma J."/>
        </authorList>
    </citation>
    <scope>NUCLEOTIDE SEQUENCE [LARGE SCALE GENOMIC DNA]</scope>
    <source>
        <strain evidence="3">CCUG 57942</strain>
    </source>
</reference>
<dbReference type="EC" id="2.3.-.-" evidence="2"/>
<dbReference type="EMBL" id="JBHUJB010000035">
    <property type="protein sequence ID" value="MFD2158980.1"/>
    <property type="molecule type" value="Genomic_DNA"/>
</dbReference>
<dbReference type="Pfam" id="PF13302">
    <property type="entry name" value="Acetyltransf_3"/>
    <property type="match status" value="1"/>
</dbReference>
<protein>
    <submittedName>
        <fullName evidence="2">GNAT family N-acetyltransferase</fullName>
        <ecNumber evidence="2">2.3.-.-</ecNumber>
    </submittedName>
</protein>
<dbReference type="SUPFAM" id="SSF55729">
    <property type="entry name" value="Acyl-CoA N-acyltransferases (Nat)"/>
    <property type="match status" value="1"/>
</dbReference>